<protein>
    <submittedName>
        <fullName evidence="4">Uncharacterized protein UPF0259</fullName>
    </submittedName>
</protein>
<feature type="transmembrane region" description="Helical" evidence="2">
    <location>
        <begin position="218"/>
        <end position="240"/>
    </location>
</feature>
<feature type="transmembrane region" description="Helical" evidence="2">
    <location>
        <begin position="260"/>
        <end position="282"/>
    </location>
</feature>
<comment type="caution">
    <text evidence="4">The sequence shown here is derived from an EMBL/GenBank/DDBJ whole genome shotgun (WGS) entry which is preliminary data.</text>
</comment>
<dbReference type="OrthoDB" id="121140at2"/>
<evidence type="ECO:0000259" key="3">
    <source>
        <dbReference type="Pfam" id="PF25231"/>
    </source>
</evidence>
<feature type="transmembrane region" description="Helical" evidence="2">
    <location>
        <begin position="56"/>
        <end position="75"/>
    </location>
</feature>
<feature type="transmembrane region" description="Helical" evidence="2">
    <location>
        <begin position="154"/>
        <end position="174"/>
    </location>
</feature>
<evidence type="ECO:0000256" key="2">
    <source>
        <dbReference type="SAM" id="Phobius"/>
    </source>
</evidence>
<organism evidence="4 5">
    <name type="scientific">Prauserella rugosa</name>
    <dbReference type="NCBI Taxonomy" id="43354"/>
    <lineage>
        <taxon>Bacteria</taxon>
        <taxon>Bacillati</taxon>
        <taxon>Actinomycetota</taxon>
        <taxon>Actinomycetes</taxon>
        <taxon>Pseudonocardiales</taxon>
        <taxon>Pseudonocardiaceae</taxon>
        <taxon>Prauserella</taxon>
    </lineage>
</organism>
<keyword evidence="2" id="KW-0472">Membrane</keyword>
<feature type="domain" description="DUF7847" evidence="3">
    <location>
        <begin position="113"/>
        <end position="279"/>
    </location>
</feature>
<sequence>MSDSSGMPGGGADLPRYPSQGGGFQGDQPGVIPLRPLRLGEILEGAFATMRRHAGVVFGTSAVVAFIGALLMFLADLYVLPDVRMIDPNATQEQQLEQARQQLFDTLPANGVLLLVTLLTQTLITGLLMVVVGRAVLGKAITFAEAWADFKPRLPALLGLTIVVTIITMIGTFLLIIPGIAAYVFLALATPALVLERGTVGSAMKRSFNLVSGSWWRVFGYLLVALLITTVISFVIQLPVSMSLPVSGEMSTGQQLMSEIGYGIAQTITVPFASAVTALIYIDQRIRRENLGPELQRAAQLPD</sequence>
<dbReference type="EMBL" id="VLJV01000001">
    <property type="protein sequence ID" value="TWH22534.1"/>
    <property type="molecule type" value="Genomic_DNA"/>
</dbReference>
<dbReference type="InterPro" id="IPR057169">
    <property type="entry name" value="DUF7847"/>
</dbReference>
<gene>
    <name evidence="4" type="ORF">JD82_04415</name>
</gene>
<name>A0A660CJC3_9PSEU</name>
<reference evidence="4 5" key="1">
    <citation type="submission" date="2019-07" db="EMBL/GenBank/DDBJ databases">
        <title>R&amp;d 2014.</title>
        <authorList>
            <person name="Klenk H.-P."/>
        </authorList>
    </citation>
    <scope>NUCLEOTIDE SEQUENCE [LARGE SCALE GENOMIC DNA]</scope>
    <source>
        <strain evidence="4 5">DSM 43194</strain>
    </source>
</reference>
<dbReference type="Pfam" id="PF25231">
    <property type="entry name" value="DUF7847"/>
    <property type="match status" value="1"/>
</dbReference>
<proteinExistence type="predicted"/>
<evidence type="ECO:0000313" key="4">
    <source>
        <dbReference type="EMBL" id="TWH22534.1"/>
    </source>
</evidence>
<feature type="region of interest" description="Disordered" evidence="1">
    <location>
        <begin position="1"/>
        <end position="22"/>
    </location>
</feature>
<keyword evidence="2" id="KW-1133">Transmembrane helix</keyword>
<dbReference type="Proteomes" id="UP000317303">
    <property type="component" value="Unassembled WGS sequence"/>
</dbReference>
<evidence type="ECO:0000256" key="1">
    <source>
        <dbReference type="SAM" id="MobiDB-lite"/>
    </source>
</evidence>
<keyword evidence="2" id="KW-0812">Transmembrane</keyword>
<feature type="transmembrane region" description="Helical" evidence="2">
    <location>
        <begin position="180"/>
        <end position="198"/>
    </location>
</feature>
<accession>A0A660CJC3</accession>
<evidence type="ECO:0000313" key="5">
    <source>
        <dbReference type="Proteomes" id="UP000317303"/>
    </source>
</evidence>
<dbReference type="RefSeq" id="WP_030533349.1">
    <property type="nucleotide sequence ID" value="NZ_JOIJ01000013.1"/>
</dbReference>
<feature type="transmembrane region" description="Helical" evidence="2">
    <location>
        <begin position="112"/>
        <end position="133"/>
    </location>
</feature>
<dbReference type="AlphaFoldDB" id="A0A660CJC3"/>
<dbReference type="InterPro" id="IPR010380">
    <property type="entry name" value="DUF975"/>
</dbReference>
<dbReference type="PANTHER" id="PTHR40076">
    <property type="entry name" value="MEMBRANE PROTEIN-RELATED"/>
    <property type="match status" value="1"/>
</dbReference>
<dbReference type="PANTHER" id="PTHR40076:SF1">
    <property type="entry name" value="MEMBRANE PROTEIN"/>
    <property type="match status" value="1"/>
</dbReference>
<keyword evidence="5" id="KW-1185">Reference proteome</keyword>